<name>A0A919G943_9ACTN</name>
<dbReference type="RefSeq" id="WP_229924687.1">
    <property type="nucleotide sequence ID" value="NZ_BNCD01000009.1"/>
</dbReference>
<keyword evidence="1" id="KW-0812">Transmembrane</keyword>
<feature type="transmembrane region" description="Helical" evidence="1">
    <location>
        <begin position="128"/>
        <end position="148"/>
    </location>
</feature>
<keyword evidence="1" id="KW-0472">Membrane</keyword>
<organism evidence="2 3">
    <name type="scientific">Streptomyces sulfonofaciens</name>
    <dbReference type="NCBI Taxonomy" id="68272"/>
    <lineage>
        <taxon>Bacteria</taxon>
        <taxon>Bacillati</taxon>
        <taxon>Actinomycetota</taxon>
        <taxon>Actinomycetes</taxon>
        <taxon>Kitasatosporales</taxon>
        <taxon>Streptomycetaceae</taxon>
        <taxon>Streptomyces</taxon>
    </lineage>
</organism>
<feature type="transmembrane region" description="Helical" evidence="1">
    <location>
        <begin position="26"/>
        <end position="51"/>
    </location>
</feature>
<comment type="caution">
    <text evidence="2">The sequence shown here is derived from an EMBL/GenBank/DDBJ whole genome shotgun (WGS) entry which is preliminary data.</text>
</comment>
<keyword evidence="3" id="KW-1185">Reference proteome</keyword>
<reference evidence="2" key="2">
    <citation type="submission" date="2020-09" db="EMBL/GenBank/DDBJ databases">
        <authorList>
            <person name="Sun Q."/>
            <person name="Ohkuma M."/>
        </authorList>
    </citation>
    <scope>NUCLEOTIDE SEQUENCE</scope>
    <source>
        <strain evidence="2">JCM 5069</strain>
    </source>
</reference>
<sequence>MPGMTSARRIGRAVKRSRMRRAGESAYGLLLLLRQLVLAGVVALLVAAGLWASWHPAQQAMATGGRGTLTVADCSRERCTGSYAPSAPGAAPSDHVILEQALGAHQGTKVPVARGDGDEVVRAGWAGLLRACLPLGGALLLAAVVVAGGLRLRRTARVTGLLGLALLAAAALTM</sequence>
<gene>
    <name evidence="2" type="ORF">GCM10018793_34120</name>
</gene>
<dbReference type="Proteomes" id="UP000603708">
    <property type="component" value="Unassembled WGS sequence"/>
</dbReference>
<dbReference type="EMBL" id="BNCD01000009">
    <property type="protein sequence ID" value="GHH80009.1"/>
    <property type="molecule type" value="Genomic_DNA"/>
</dbReference>
<protein>
    <submittedName>
        <fullName evidence="2">Uncharacterized protein</fullName>
    </submittedName>
</protein>
<feature type="transmembrane region" description="Helical" evidence="1">
    <location>
        <begin position="155"/>
        <end position="173"/>
    </location>
</feature>
<evidence type="ECO:0000256" key="1">
    <source>
        <dbReference type="SAM" id="Phobius"/>
    </source>
</evidence>
<keyword evidence="1" id="KW-1133">Transmembrane helix</keyword>
<evidence type="ECO:0000313" key="3">
    <source>
        <dbReference type="Proteomes" id="UP000603708"/>
    </source>
</evidence>
<dbReference type="AlphaFoldDB" id="A0A919G943"/>
<reference evidence="2" key="1">
    <citation type="journal article" date="2014" name="Int. J. Syst. Evol. Microbiol.">
        <title>Complete genome sequence of Corynebacterium casei LMG S-19264T (=DSM 44701T), isolated from a smear-ripened cheese.</title>
        <authorList>
            <consortium name="US DOE Joint Genome Institute (JGI-PGF)"/>
            <person name="Walter F."/>
            <person name="Albersmeier A."/>
            <person name="Kalinowski J."/>
            <person name="Ruckert C."/>
        </authorList>
    </citation>
    <scope>NUCLEOTIDE SEQUENCE</scope>
    <source>
        <strain evidence="2">JCM 5069</strain>
    </source>
</reference>
<accession>A0A919G943</accession>
<proteinExistence type="predicted"/>
<evidence type="ECO:0000313" key="2">
    <source>
        <dbReference type="EMBL" id="GHH80009.1"/>
    </source>
</evidence>